<reference evidence="1" key="1">
    <citation type="submission" date="2014-11" db="EMBL/GenBank/DDBJ databases">
        <authorList>
            <person name="Amaro Gonzalez C."/>
        </authorList>
    </citation>
    <scope>NUCLEOTIDE SEQUENCE</scope>
</reference>
<reference evidence="1" key="2">
    <citation type="journal article" date="2015" name="Fish Shellfish Immunol.">
        <title>Early steps in the European eel (Anguilla anguilla)-Vibrio vulnificus interaction in the gills: Role of the RtxA13 toxin.</title>
        <authorList>
            <person name="Callol A."/>
            <person name="Pajuelo D."/>
            <person name="Ebbesson L."/>
            <person name="Teles M."/>
            <person name="MacKenzie S."/>
            <person name="Amaro C."/>
        </authorList>
    </citation>
    <scope>NUCLEOTIDE SEQUENCE</scope>
</reference>
<evidence type="ECO:0000313" key="1">
    <source>
        <dbReference type="EMBL" id="JAH86197.1"/>
    </source>
</evidence>
<protein>
    <submittedName>
        <fullName evidence="1">Uncharacterized protein</fullName>
    </submittedName>
</protein>
<proteinExistence type="predicted"/>
<sequence length="63" mass="6448">MQEHVVQQVSHGSTAHATLEAARMAVDVQVLDGDLCVTSYQLSAVCAVPEIGRRAAVGVGGSA</sequence>
<dbReference type="EMBL" id="GBXM01022380">
    <property type="protein sequence ID" value="JAH86197.1"/>
    <property type="molecule type" value="Transcribed_RNA"/>
</dbReference>
<dbReference type="AlphaFoldDB" id="A0A0E9W762"/>
<organism evidence="1">
    <name type="scientific">Anguilla anguilla</name>
    <name type="common">European freshwater eel</name>
    <name type="synonym">Muraena anguilla</name>
    <dbReference type="NCBI Taxonomy" id="7936"/>
    <lineage>
        <taxon>Eukaryota</taxon>
        <taxon>Metazoa</taxon>
        <taxon>Chordata</taxon>
        <taxon>Craniata</taxon>
        <taxon>Vertebrata</taxon>
        <taxon>Euteleostomi</taxon>
        <taxon>Actinopterygii</taxon>
        <taxon>Neopterygii</taxon>
        <taxon>Teleostei</taxon>
        <taxon>Anguilliformes</taxon>
        <taxon>Anguillidae</taxon>
        <taxon>Anguilla</taxon>
    </lineage>
</organism>
<name>A0A0E9W762_ANGAN</name>
<accession>A0A0E9W762</accession>